<organism evidence="2 3">
    <name type="scientific">Pyrrhoderma noxium</name>
    <dbReference type="NCBI Taxonomy" id="2282107"/>
    <lineage>
        <taxon>Eukaryota</taxon>
        <taxon>Fungi</taxon>
        <taxon>Dikarya</taxon>
        <taxon>Basidiomycota</taxon>
        <taxon>Agaricomycotina</taxon>
        <taxon>Agaricomycetes</taxon>
        <taxon>Hymenochaetales</taxon>
        <taxon>Hymenochaetaceae</taxon>
        <taxon>Pyrrhoderma</taxon>
    </lineage>
</organism>
<keyword evidence="3" id="KW-1185">Reference proteome</keyword>
<keyword evidence="1" id="KW-0732">Signal</keyword>
<protein>
    <submittedName>
        <fullName evidence="2">Uncharacterized protein</fullName>
    </submittedName>
</protein>
<sequence>MGFGLIISRLLKVLAMGFWTETISEWKLPITRFLKSSEIGLPVFGRQKGTTQPRVLMRNSSQSTYLDPSLVE</sequence>
<accession>A0A286U5T5</accession>
<gene>
    <name evidence="2" type="ORF">PNOK_0951400</name>
</gene>
<dbReference type="EMBL" id="NBII01000011">
    <property type="protein sequence ID" value="PAV14961.1"/>
    <property type="molecule type" value="Genomic_DNA"/>
</dbReference>
<evidence type="ECO:0000256" key="1">
    <source>
        <dbReference type="SAM" id="SignalP"/>
    </source>
</evidence>
<feature type="signal peptide" evidence="1">
    <location>
        <begin position="1"/>
        <end position="15"/>
    </location>
</feature>
<evidence type="ECO:0000313" key="3">
    <source>
        <dbReference type="Proteomes" id="UP000217199"/>
    </source>
</evidence>
<evidence type="ECO:0000313" key="2">
    <source>
        <dbReference type="EMBL" id="PAV14961.1"/>
    </source>
</evidence>
<reference evidence="2 3" key="1">
    <citation type="journal article" date="2017" name="Mol. Ecol.">
        <title>Comparative and population genomic landscape of Phellinus noxius: A hypervariable fungus causing root rot in trees.</title>
        <authorList>
            <person name="Chung C.L."/>
            <person name="Lee T.J."/>
            <person name="Akiba M."/>
            <person name="Lee H.H."/>
            <person name="Kuo T.H."/>
            <person name="Liu D."/>
            <person name="Ke H.M."/>
            <person name="Yokoi T."/>
            <person name="Roa M.B."/>
            <person name="Lu M.J."/>
            <person name="Chang Y.Y."/>
            <person name="Ann P.J."/>
            <person name="Tsai J.N."/>
            <person name="Chen C.Y."/>
            <person name="Tzean S.S."/>
            <person name="Ota Y."/>
            <person name="Hattori T."/>
            <person name="Sahashi N."/>
            <person name="Liou R.F."/>
            <person name="Kikuchi T."/>
            <person name="Tsai I.J."/>
        </authorList>
    </citation>
    <scope>NUCLEOTIDE SEQUENCE [LARGE SCALE GENOMIC DNA]</scope>
    <source>
        <strain evidence="2 3">FFPRI411160</strain>
    </source>
</reference>
<proteinExistence type="predicted"/>
<dbReference type="AlphaFoldDB" id="A0A286U5T5"/>
<dbReference type="InParanoid" id="A0A286U5T5"/>
<comment type="caution">
    <text evidence="2">The sequence shown here is derived from an EMBL/GenBank/DDBJ whole genome shotgun (WGS) entry which is preliminary data.</text>
</comment>
<name>A0A286U5T5_9AGAM</name>
<dbReference type="Proteomes" id="UP000217199">
    <property type="component" value="Unassembled WGS sequence"/>
</dbReference>
<feature type="chain" id="PRO_5013964681" evidence="1">
    <location>
        <begin position="16"/>
        <end position="72"/>
    </location>
</feature>